<keyword evidence="3" id="KW-0964">Secreted</keyword>
<keyword evidence="15" id="KW-1185">Reference proteome</keyword>
<dbReference type="SUPFAM" id="SSF51126">
    <property type="entry name" value="Pectin lyase-like"/>
    <property type="match status" value="1"/>
</dbReference>
<dbReference type="GO" id="GO:0071555">
    <property type="term" value="P:cell wall organization"/>
    <property type="evidence" value="ECO:0007669"/>
    <property type="project" value="UniProtKB-KW"/>
</dbReference>
<keyword evidence="4" id="KW-0732">Signal</keyword>
<evidence type="ECO:0000256" key="7">
    <source>
        <dbReference type="ARBA" id="ARBA00023157"/>
    </source>
</evidence>
<keyword evidence="9 13" id="KW-0326">Glycosidase</keyword>
<evidence type="ECO:0000256" key="8">
    <source>
        <dbReference type="ARBA" id="ARBA00023180"/>
    </source>
</evidence>
<dbReference type="InterPro" id="IPR011050">
    <property type="entry name" value="Pectin_lyase_fold/virulence"/>
</dbReference>
<comment type="similarity">
    <text evidence="2 13">Belongs to the glycosyl hydrolase 28 family.</text>
</comment>
<dbReference type="PANTHER" id="PTHR31736">
    <property type="match status" value="1"/>
</dbReference>
<sequence length="84" mass="9486">MERASLRSYKDIQMVNGPMWFNLVYESNDVTYSNINITAVSTSKNKIANTDGRDIYRSDTVVIRESSILNGDDCVSFKPNTTNV</sequence>
<evidence type="ECO:0000256" key="2">
    <source>
        <dbReference type="ARBA" id="ARBA00008834"/>
    </source>
</evidence>
<keyword evidence="6 13" id="KW-0378">Hydrolase</keyword>
<dbReference type="GO" id="GO:0047911">
    <property type="term" value="F:galacturan 1,4-alpha-galacturonidase activity"/>
    <property type="evidence" value="ECO:0007669"/>
    <property type="project" value="UniProtKB-EC"/>
</dbReference>
<dbReference type="EC" id="3.2.1.67" evidence="11"/>
<evidence type="ECO:0000256" key="13">
    <source>
        <dbReference type="RuleBase" id="RU361169"/>
    </source>
</evidence>
<dbReference type="Pfam" id="PF00295">
    <property type="entry name" value="Glyco_hydro_28"/>
    <property type="match status" value="1"/>
</dbReference>
<dbReference type="Proteomes" id="UP001175228">
    <property type="component" value="Unassembled WGS sequence"/>
</dbReference>
<dbReference type="InterPro" id="IPR000743">
    <property type="entry name" value="Glyco_hydro_28"/>
</dbReference>
<evidence type="ECO:0000256" key="5">
    <source>
        <dbReference type="ARBA" id="ARBA00022737"/>
    </source>
</evidence>
<organism evidence="14 15">
    <name type="scientific">Armillaria luteobubalina</name>
    <dbReference type="NCBI Taxonomy" id="153913"/>
    <lineage>
        <taxon>Eukaryota</taxon>
        <taxon>Fungi</taxon>
        <taxon>Dikarya</taxon>
        <taxon>Basidiomycota</taxon>
        <taxon>Agaricomycotina</taxon>
        <taxon>Agaricomycetes</taxon>
        <taxon>Agaricomycetidae</taxon>
        <taxon>Agaricales</taxon>
        <taxon>Marasmiineae</taxon>
        <taxon>Physalacriaceae</taxon>
        <taxon>Armillaria</taxon>
    </lineage>
</organism>
<evidence type="ECO:0000256" key="12">
    <source>
        <dbReference type="ARBA" id="ARBA00048766"/>
    </source>
</evidence>
<evidence type="ECO:0000256" key="3">
    <source>
        <dbReference type="ARBA" id="ARBA00022525"/>
    </source>
</evidence>
<evidence type="ECO:0000256" key="1">
    <source>
        <dbReference type="ARBA" id="ARBA00004613"/>
    </source>
</evidence>
<dbReference type="AlphaFoldDB" id="A0AA39UQX7"/>
<evidence type="ECO:0000313" key="15">
    <source>
        <dbReference type="Proteomes" id="UP001175228"/>
    </source>
</evidence>
<gene>
    <name evidence="14" type="ORF">EDD18DRAFT_1405171</name>
</gene>
<dbReference type="PANTHER" id="PTHR31736:SF14">
    <property type="entry name" value="EXOPOLYGALACTURONASE X-1-RELATED"/>
    <property type="match status" value="1"/>
</dbReference>
<accession>A0AA39UQX7</accession>
<evidence type="ECO:0000256" key="4">
    <source>
        <dbReference type="ARBA" id="ARBA00022729"/>
    </source>
</evidence>
<protein>
    <recommendedName>
        <fullName evidence="11">galacturonan 1,4-alpha-galacturonidase</fullName>
        <ecNumber evidence="11">3.2.1.67</ecNumber>
    </recommendedName>
</protein>
<keyword evidence="7" id="KW-1015">Disulfide bond</keyword>
<comment type="caution">
    <text evidence="14">The sequence shown here is derived from an EMBL/GenBank/DDBJ whole genome shotgun (WGS) entry which is preliminary data.</text>
</comment>
<dbReference type="GO" id="GO:0005576">
    <property type="term" value="C:extracellular region"/>
    <property type="evidence" value="ECO:0007669"/>
    <property type="project" value="UniProtKB-SubCell"/>
</dbReference>
<evidence type="ECO:0000256" key="6">
    <source>
        <dbReference type="ARBA" id="ARBA00022801"/>
    </source>
</evidence>
<dbReference type="EMBL" id="JAUEPU010000024">
    <property type="protein sequence ID" value="KAK0493514.1"/>
    <property type="molecule type" value="Genomic_DNA"/>
</dbReference>
<evidence type="ECO:0000256" key="10">
    <source>
        <dbReference type="ARBA" id="ARBA00023316"/>
    </source>
</evidence>
<proteinExistence type="inferred from homology"/>
<dbReference type="GO" id="GO:0016829">
    <property type="term" value="F:lyase activity"/>
    <property type="evidence" value="ECO:0007669"/>
    <property type="project" value="UniProtKB-KW"/>
</dbReference>
<dbReference type="GO" id="GO:0004650">
    <property type="term" value="F:polygalacturonase activity"/>
    <property type="evidence" value="ECO:0007669"/>
    <property type="project" value="InterPro"/>
</dbReference>
<keyword evidence="14" id="KW-0456">Lyase</keyword>
<name>A0AA39UQX7_9AGAR</name>
<keyword evidence="5" id="KW-0677">Repeat</keyword>
<keyword evidence="10" id="KW-0961">Cell wall biogenesis/degradation</keyword>
<evidence type="ECO:0000256" key="9">
    <source>
        <dbReference type="ARBA" id="ARBA00023295"/>
    </source>
</evidence>
<keyword evidence="8" id="KW-0325">Glycoprotein</keyword>
<evidence type="ECO:0000256" key="11">
    <source>
        <dbReference type="ARBA" id="ARBA00038933"/>
    </source>
</evidence>
<reference evidence="14" key="1">
    <citation type="submission" date="2023-06" db="EMBL/GenBank/DDBJ databases">
        <authorList>
            <consortium name="Lawrence Berkeley National Laboratory"/>
            <person name="Ahrendt S."/>
            <person name="Sahu N."/>
            <person name="Indic B."/>
            <person name="Wong-Bajracharya J."/>
            <person name="Merenyi Z."/>
            <person name="Ke H.-M."/>
            <person name="Monk M."/>
            <person name="Kocsube S."/>
            <person name="Drula E."/>
            <person name="Lipzen A."/>
            <person name="Balint B."/>
            <person name="Henrissat B."/>
            <person name="Andreopoulos B."/>
            <person name="Martin F.M."/>
            <person name="Harder C.B."/>
            <person name="Rigling D."/>
            <person name="Ford K.L."/>
            <person name="Foster G.D."/>
            <person name="Pangilinan J."/>
            <person name="Papanicolaou A."/>
            <person name="Barry K."/>
            <person name="LaButti K."/>
            <person name="Viragh M."/>
            <person name="Koriabine M."/>
            <person name="Yan M."/>
            <person name="Riley R."/>
            <person name="Champramary S."/>
            <person name="Plett K.L."/>
            <person name="Tsai I.J."/>
            <person name="Slot J."/>
            <person name="Sipos G."/>
            <person name="Plett J."/>
            <person name="Nagy L.G."/>
            <person name="Grigoriev I.V."/>
        </authorList>
    </citation>
    <scope>NUCLEOTIDE SEQUENCE</scope>
    <source>
        <strain evidence="14">HWK02</strain>
    </source>
</reference>
<dbReference type="Gene3D" id="2.160.20.10">
    <property type="entry name" value="Single-stranded right-handed beta-helix, Pectin lyase-like"/>
    <property type="match status" value="1"/>
</dbReference>
<dbReference type="GO" id="GO:0005975">
    <property type="term" value="P:carbohydrate metabolic process"/>
    <property type="evidence" value="ECO:0007669"/>
    <property type="project" value="InterPro"/>
</dbReference>
<comment type="catalytic activity">
    <reaction evidence="12">
        <text>[(1-&gt;4)-alpha-D-galacturonosyl](n) + H2O = alpha-D-galacturonate + [(1-&gt;4)-alpha-D-galacturonosyl](n-1)</text>
        <dbReference type="Rhea" id="RHEA:14117"/>
        <dbReference type="Rhea" id="RHEA-COMP:14570"/>
        <dbReference type="Rhea" id="RHEA-COMP:14572"/>
        <dbReference type="ChEBI" id="CHEBI:15377"/>
        <dbReference type="ChEBI" id="CHEBI:58658"/>
        <dbReference type="ChEBI" id="CHEBI:140523"/>
        <dbReference type="EC" id="3.2.1.67"/>
    </reaction>
</comment>
<dbReference type="InterPro" id="IPR012334">
    <property type="entry name" value="Pectin_lyas_fold"/>
</dbReference>
<comment type="subcellular location">
    <subcellularLocation>
        <location evidence="1">Secreted</location>
    </subcellularLocation>
</comment>
<evidence type="ECO:0000313" key="14">
    <source>
        <dbReference type="EMBL" id="KAK0493514.1"/>
    </source>
</evidence>